<sequence length="270" mass="28838">MPSYAVIGGSRGIGLELVRQLAMSADNTVFATVRNKSSSTYLNELVAKSTLSNIHVLEAEVTDHRTLKAAAAAVAKVTNGSLDVLIHNAARMELANAYRGLTDYEDDDKLDTEFLDSFKVNVLGAIHAVNAFLPLLRKGSAKKIAVIGSEGGTPEFVWKLRLSNMAAYGTTKAAENLVAVKYAALLEPEGFTVVGICPGFVDTSSTAVEKPDDTIMSILGGLVARLPAISTNFTLISTEASVTRILSLVDSISTKDNGSFIEYVEYKKDD</sequence>
<dbReference type="SUPFAM" id="SSF51735">
    <property type="entry name" value="NAD(P)-binding Rossmann-fold domains"/>
    <property type="match status" value="1"/>
</dbReference>
<dbReference type="PRINTS" id="PR00081">
    <property type="entry name" value="GDHRDH"/>
</dbReference>
<keyword evidence="2" id="KW-1185">Reference proteome</keyword>
<protein>
    <submittedName>
        <fullName evidence="1">NAD(P)-binding protein</fullName>
    </submittedName>
</protein>
<accession>A0A165RZX1</accession>
<dbReference type="Proteomes" id="UP000076727">
    <property type="component" value="Unassembled WGS sequence"/>
</dbReference>
<proteinExistence type="predicted"/>
<gene>
    <name evidence="1" type="ORF">DAEQUDRAFT_763952</name>
</gene>
<dbReference type="AlphaFoldDB" id="A0A165RZX1"/>
<dbReference type="Pfam" id="PF00106">
    <property type="entry name" value="adh_short"/>
    <property type="match status" value="1"/>
</dbReference>
<dbReference type="OrthoDB" id="9876299at2759"/>
<dbReference type="EMBL" id="KV429046">
    <property type="protein sequence ID" value="KZT71359.1"/>
    <property type="molecule type" value="Genomic_DNA"/>
</dbReference>
<dbReference type="GO" id="GO:0016616">
    <property type="term" value="F:oxidoreductase activity, acting on the CH-OH group of donors, NAD or NADP as acceptor"/>
    <property type="evidence" value="ECO:0007669"/>
    <property type="project" value="TreeGrafter"/>
</dbReference>
<evidence type="ECO:0000313" key="1">
    <source>
        <dbReference type="EMBL" id="KZT71359.1"/>
    </source>
</evidence>
<evidence type="ECO:0000313" key="2">
    <source>
        <dbReference type="Proteomes" id="UP000076727"/>
    </source>
</evidence>
<dbReference type="PANTHER" id="PTHR45458">
    <property type="entry name" value="SHORT-CHAIN DEHYDROGENASE/REDUCTASE SDR"/>
    <property type="match status" value="1"/>
</dbReference>
<dbReference type="Gene3D" id="3.40.50.720">
    <property type="entry name" value="NAD(P)-binding Rossmann-like Domain"/>
    <property type="match status" value="1"/>
</dbReference>
<dbReference type="InterPro" id="IPR052184">
    <property type="entry name" value="SDR_enzymes"/>
</dbReference>
<organism evidence="1 2">
    <name type="scientific">Daedalea quercina L-15889</name>
    <dbReference type="NCBI Taxonomy" id="1314783"/>
    <lineage>
        <taxon>Eukaryota</taxon>
        <taxon>Fungi</taxon>
        <taxon>Dikarya</taxon>
        <taxon>Basidiomycota</taxon>
        <taxon>Agaricomycotina</taxon>
        <taxon>Agaricomycetes</taxon>
        <taxon>Polyporales</taxon>
        <taxon>Fomitopsis</taxon>
    </lineage>
</organism>
<dbReference type="InterPro" id="IPR036291">
    <property type="entry name" value="NAD(P)-bd_dom_sf"/>
</dbReference>
<dbReference type="InterPro" id="IPR002347">
    <property type="entry name" value="SDR_fam"/>
</dbReference>
<name>A0A165RZX1_9APHY</name>
<dbReference type="PANTHER" id="PTHR45458:SF3">
    <property type="entry name" value="CHAIN DEHYDROGENASE (ATSC), PUTATIVE-RELATED"/>
    <property type="match status" value="1"/>
</dbReference>
<reference evidence="1 2" key="1">
    <citation type="journal article" date="2016" name="Mol. Biol. Evol.">
        <title>Comparative Genomics of Early-Diverging Mushroom-Forming Fungi Provides Insights into the Origins of Lignocellulose Decay Capabilities.</title>
        <authorList>
            <person name="Nagy L.G."/>
            <person name="Riley R."/>
            <person name="Tritt A."/>
            <person name="Adam C."/>
            <person name="Daum C."/>
            <person name="Floudas D."/>
            <person name="Sun H."/>
            <person name="Yadav J.S."/>
            <person name="Pangilinan J."/>
            <person name="Larsson K.H."/>
            <person name="Matsuura K."/>
            <person name="Barry K."/>
            <person name="Labutti K."/>
            <person name="Kuo R."/>
            <person name="Ohm R.A."/>
            <person name="Bhattacharya S.S."/>
            <person name="Shirouzu T."/>
            <person name="Yoshinaga Y."/>
            <person name="Martin F.M."/>
            <person name="Grigoriev I.V."/>
            <person name="Hibbett D.S."/>
        </authorList>
    </citation>
    <scope>NUCLEOTIDE SEQUENCE [LARGE SCALE GENOMIC DNA]</scope>
    <source>
        <strain evidence="1 2">L-15889</strain>
    </source>
</reference>